<gene>
    <name evidence="1" type="ORF">A3B18_00025</name>
</gene>
<evidence type="ECO:0000313" key="2">
    <source>
        <dbReference type="Proteomes" id="UP000178684"/>
    </source>
</evidence>
<reference evidence="1 2" key="1">
    <citation type="journal article" date="2016" name="Nat. Commun.">
        <title>Thousands of microbial genomes shed light on interconnected biogeochemical processes in an aquifer system.</title>
        <authorList>
            <person name="Anantharaman K."/>
            <person name="Brown C.T."/>
            <person name="Hug L.A."/>
            <person name="Sharon I."/>
            <person name="Castelle C.J."/>
            <person name="Probst A.J."/>
            <person name="Thomas B.C."/>
            <person name="Singh A."/>
            <person name="Wilkins M.J."/>
            <person name="Karaoz U."/>
            <person name="Brodie E.L."/>
            <person name="Williams K.H."/>
            <person name="Hubbard S.S."/>
            <person name="Banfield J.F."/>
        </authorList>
    </citation>
    <scope>NUCLEOTIDE SEQUENCE [LARGE SCALE GENOMIC DNA]</scope>
</reference>
<comment type="caution">
    <text evidence="1">The sequence shown here is derived from an EMBL/GenBank/DDBJ whole genome shotgun (WGS) entry which is preliminary data.</text>
</comment>
<sequence>MGIFGDKSHFKKKEEFRKFIDKTAKSLNNKEKKALFEKSKKHIGTESGISEKEFKNVLKEAEKDKESGIRKDKAYHFRTYGK</sequence>
<evidence type="ECO:0000313" key="1">
    <source>
        <dbReference type="EMBL" id="OGF83333.1"/>
    </source>
</evidence>
<protein>
    <submittedName>
        <fullName evidence="1">Uncharacterized protein</fullName>
    </submittedName>
</protein>
<organism evidence="1 2">
    <name type="scientific">Candidatus Giovannonibacteria bacterium RIFCSPLOWO2_01_FULL_46_13</name>
    <dbReference type="NCBI Taxonomy" id="1798352"/>
    <lineage>
        <taxon>Bacteria</taxon>
        <taxon>Candidatus Giovannoniibacteriota</taxon>
    </lineage>
</organism>
<dbReference type="AlphaFoldDB" id="A0A1F5X611"/>
<dbReference type="EMBL" id="MFIE01000002">
    <property type="protein sequence ID" value="OGF83333.1"/>
    <property type="molecule type" value="Genomic_DNA"/>
</dbReference>
<proteinExistence type="predicted"/>
<name>A0A1F5X611_9BACT</name>
<dbReference type="Proteomes" id="UP000178684">
    <property type="component" value="Unassembled WGS sequence"/>
</dbReference>
<accession>A0A1F5X611</accession>